<dbReference type="CDD" id="cd07067">
    <property type="entry name" value="HP_PGM_like"/>
    <property type="match status" value="1"/>
</dbReference>
<dbReference type="Proteomes" id="UP000177481">
    <property type="component" value="Unassembled WGS sequence"/>
</dbReference>
<reference evidence="3 4" key="1">
    <citation type="journal article" date="2016" name="Nat. Commun.">
        <title>Thousands of microbial genomes shed light on interconnected biogeochemical processes in an aquifer system.</title>
        <authorList>
            <person name="Anantharaman K."/>
            <person name="Brown C.T."/>
            <person name="Hug L.A."/>
            <person name="Sharon I."/>
            <person name="Castelle C.J."/>
            <person name="Probst A.J."/>
            <person name="Thomas B.C."/>
            <person name="Singh A."/>
            <person name="Wilkins M.J."/>
            <person name="Karaoz U."/>
            <person name="Brodie E.L."/>
            <person name="Williams K.H."/>
            <person name="Hubbard S.S."/>
            <person name="Banfield J.F."/>
        </authorList>
    </citation>
    <scope>NUCLEOTIDE SEQUENCE [LARGE SCALE GENOMIC DNA]</scope>
</reference>
<feature type="binding site" evidence="2">
    <location>
        <begin position="81"/>
        <end position="85"/>
    </location>
    <ligand>
        <name>substrate</name>
    </ligand>
</feature>
<name>A0A1F5EBI0_9BACT</name>
<evidence type="ECO:0008006" key="5">
    <source>
        <dbReference type="Google" id="ProtNLM"/>
    </source>
</evidence>
<feature type="binding site" evidence="2">
    <location>
        <position position="93"/>
    </location>
    <ligand>
        <name>substrate</name>
    </ligand>
</feature>
<dbReference type="SMART" id="SM00855">
    <property type="entry name" value="PGAM"/>
    <property type="match status" value="1"/>
</dbReference>
<evidence type="ECO:0000256" key="1">
    <source>
        <dbReference type="PIRSR" id="PIRSR613078-1"/>
    </source>
</evidence>
<dbReference type="SUPFAM" id="SSF53254">
    <property type="entry name" value="Phosphoglycerate mutase-like"/>
    <property type="match status" value="1"/>
</dbReference>
<dbReference type="PANTHER" id="PTHR48100:SF59">
    <property type="entry name" value="ADENOSYLCOBALAMIN_ALPHA-RIBAZOLE PHOSPHATASE"/>
    <property type="match status" value="1"/>
</dbReference>
<accession>A0A1F5EBI0</accession>
<evidence type="ECO:0000313" key="3">
    <source>
        <dbReference type="EMBL" id="OGD64772.1"/>
    </source>
</evidence>
<dbReference type="AlphaFoldDB" id="A0A1F5EBI0"/>
<dbReference type="EMBL" id="MEZX01000002">
    <property type="protein sequence ID" value="OGD64772.1"/>
    <property type="molecule type" value="Genomic_DNA"/>
</dbReference>
<proteinExistence type="predicted"/>
<dbReference type="Pfam" id="PF00300">
    <property type="entry name" value="His_Phos_1"/>
    <property type="match status" value="1"/>
</dbReference>
<sequence length="193" mass="21583">MKIYLIRHGETTGDLENRYGGDYDDSLTEEGLKQAEQLAEELKDLGIEVIYSSPLTRARLTTSKLCDKHRCKVVTLPGVKERNFYGILTGMTKEEAFQKHADIVHLLEDRNNTLPGGDSYGDFSSRVEEAWDQITDPTYETAAVVTHAGPIRCIFRDILGKGELGKIGDCSYVYLSDESGDWEIMSAKGVQLQ</sequence>
<feature type="active site" description="Proton donor/acceptor" evidence="1">
    <location>
        <position position="81"/>
    </location>
</feature>
<dbReference type="InterPro" id="IPR029033">
    <property type="entry name" value="His_PPase_superfam"/>
</dbReference>
<protein>
    <recommendedName>
        <fullName evidence="5">Alpha-ribazole phosphatase</fullName>
    </recommendedName>
</protein>
<dbReference type="InterPro" id="IPR013078">
    <property type="entry name" value="His_Pase_superF_clade-1"/>
</dbReference>
<organism evidence="3 4">
    <name type="scientific">Candidatus Berkelbacteria bacterium RIFCSPLOWO2_01_FULL_50_28</name>
    <dbReference type="NCBI Taxonomy" id="1797471"/>
    <lineage>
        <taxon>Bacteria</taxon>
        <taxon>Candidatus Berkelbacteria</taxon>
    </lineage>
</organism>
<dbReference type="PANTHER" id="PTHR48100">
    <property type="entry name" value="BROAD-SPECIFICITY PHOSPHATASE YOR283W-RELATED"/>
    <property type="match status" value="1"/>
</dbReference>
<comment type="caution">
    <text evidence="3">The sequence shown here is derived from an EMBL/GenBank/DDBJ whole genome shotgun (WGS) entry which is preliminary data.</text>
</comment>
<feature type="binding site" evidence="2">
    <location>
        <position position="57"/>
    </location>
    <ligand>
        <name>substrate</name>
    </ligand>
</feature>
<dbReference type="InterPro" id="IPR050275">
    <property type="entry name" value="PGM_Phosphatase"/>
</dbReference>
<dbReference type="GO" id="GO:0016791">
    <property type="term" value="F:phosphatase activity"/>
    <property type="evidence" value="ECO:0007669"/>
    <property type="project" value="TreeGrafter"/>
</dbReference>
<dbReference type="GO" id="GO:0005737">
    <property type="term" value="C:cytoplasm"/>
    <property type="evidence" value="ECO:0007669"/>
    <property type="project" value="TreeGrafter"/>
</dbReference>
<gene>
    <name evidence="3" type="ORF">A3A71_01860</name>
</gene>
<feature type="active site" description="Tele-phosphohistidine intermediate" evidence="1">
    <location>
        <position position="8"/>
    </location>
</feature>
<dbReference type="STRING" id="1797471.A3A71_01860"/>
<evidence type="ECO:0000256" key="2">
    <source>
        <dbReference type="PIRSR" id="PIRSR613078-2"/>
    </source>
</evidence>
<evidence type="ECO:0000313" key="4">
    <source>
        <dbReference type="Proteomes" id="UP000177481"/>
    </source>
</evidence>
<dbReference type="Gene3D" id="3.40.50.1240">
    <property type="entry name" value="Phosphoglycerate mutase-like"/>
    <property type="match status" value="1"/>
</dbReference>